<evidence type="ECO:0000313" key="2">
    <source>
        <dbReference type="Proteomes" id="UP001055439"/>
    </source>
</evidence>
<reference evidence="1" key="1">
    <citation type="submission" date="2022-05" db="EMBL/GenBank/DDBJ databases">
        <title>The Musa troglodytarum L. genome provides insights into the mechanism of non-climacteric behaviour and enrichment of carotenoids.</title>
        <authorList>
            <person name="Wang J."/>
        </authorList>
    </citation>
    <scope>NUCLEOTIDE SEQUENCE</scope>
    <source>
        <tissue evidence="1">Leaf</tissue>
    </source>
</reference>
<dbReference type="EMBL" id="CP097510">
    <property type="protein sequence ID" value="URE36523.1"/>
    <property type="molecule type" value="Genomic_DNA"/>
</dbReference>
<gene>
    <name evidence="1" type="ORF">MUK42_35059</name>
</gene>
<proteinExistence type="predicted"/>
<protein>
    <submittedName>
        <fullName evidence="1">Uncharacterized protein</fullName>
    </submittedName>
</protein>
<evidence type="ECO:0000313" key="1">
    <source>
        <dbReference type="EMBL" id="URE36523.1"/>
    </source>
</evidence>
<dbReference type="AlphaFoldDB" id="A0A9E7HSW8"/>
<organism evidence="1 2">
    <name type="scientific">Musa troglodytarum</name>
    <name type="common">fe'i banana</name>
    <dbReference type="NCBI Taxonomy" id="320322"/>
    <lineage>
        <taxon>Eukaryota</taxon>
        <taxon>Viridiplantae</taxon>
        <taxon>Streptophyta</taxon>
        <taxon>Embryophyta</taxon>
        <taxon>Tracheophyta</taxon>
        <taxon>Spermatophyta</taxon>
        <taxon>Magnoliopsida</taxon>
        <taxon>Liliopsida</taxon>
        <taxon>Zingiberales</taxon>
        <taxon>Musaceae</taxon>
        <taxon>Musa</taxon>
    </lineage>
</organism>
<sequence>MTTVIPQWASRLINQEKYETCRNLGILNDILSNEWGLAYLGSFELVPWQAAGFHGLMYSRDKQGVLSLIL</sequence>
<keyword evidence="2" id="KW-1185">Reference proteome</keyword>
<accession>A0A9E7HSW8</accession>
<dbReference type="Proteomes" id="UP001055439">
    <property type="component" value="Chromosome 8"/>
</dbReference>
<name>A0A9E7HSW8_9LILI</name>